<dbReference type="Pfam" id="PF03567">
    <property type="entry name" value="Sulfotransfer_2"/>
    <property type="match status" value="1"/>
</dbReference>
<dbReference type="SUPFAM" id="SSF52540">
    <property type="entry name" value="P-loop containing nucleoside triphosphate hydrolases"/>
    <property type="match status" value="1"/>
</dbReference>
<keyword evidence="3" id="KW-0812">Transmembrane</keyword>
<keyword evidence="7" id="KW-0325">Glycoprotein</keyword>
<evidence type="ECO:0000313" key="9">
    <source>
        <dbReference type="Proteomes" id="UP000199138"/>
    </source>
</evidence>
<evidence type="ECO:0000256" key="6">
    <source>
        <dbReference type="ARBA" id="ARBA00023136"/>
    </source>
</evidence>
<dbReference type="OrthoDB" id="288532at2"/>
<dbReference type="Gene3D" id="3.40.50.300">
    <property type="entry name" value="P-loop containing nucleotide triphosphate hydrolases"/>
    <property type="match status" value="1"/>
</dbReference>
<comment type="subcellular location">
    <subcellularLocation>
        <location evidence="1">Golgi apparatus membrane</location>
        <topology evidence="1">Single-pass type II membrane protein</topology>
    </subcellularLocation>
</comment>
<reference evidence="9" key="1">
    <citation type="submission" date="2016-10" db="EMBL/GenBank/DDBJ databases">
        <authorList>
            <person name="Varghese N."/>
            <person name="Submissions S."/>
        </authorList>
    </citation>
    <scope>NUCLEOTIDE SEQUENCE [LARGE SCALE GENOMIC DNA]</scope>
    <source>
        <strain evidence="9">CGMCC 1.12333</strain>
    </source>
</reference>
<dbReference type="InterPro" id="IPR018011">
    <property type="entry name" value="Carb_sulfotrans_8-10"/>
</dbReference>
<keyword evidence="5" id="KW-0333">Golgi apparatus</keyword>
<dbReference type="GO" id="GO:0016020">
    <property type="term" value="C:membrane"/>
    <property type="evidence" value="ECO:0007669"/>
    <property type="project" value="InterPro"/>
</dbReference>
<dbReference type="STRING" id="1224947.SAMN05216480_11039"/>
<organism evidence="8 9">
    <name type="scientific">Pustulibacterium marinum</name>
    <dbReference type="NCBI Taxonomy" id="1224947"/>
    <lineage>
        <taxon>Bacteria</taxon>
        <taxon>Pseudomonadati</taxon>
        <taxon>Bacteroidota</taxon>
        <taxon>Flavobacteriia</taxon>
        <taxon>Flavobacteriales</taxon>
        <taxon>Flavobacteriaceae</taxon>
        <taxon>Pustulibacterium</taxon>
    </lineage>
</organism>
<evidence type="ECO:0000256" key="4">
    <source>
        <dbReference type="ARBA" id="ARBA00022989"/>
    </source>
</evidence>
<evidence type="ECO:0000256" key="2">
    <source>
        <dbReference type="ARBA" id="ARBA00022679"/>
    </source>
</evidence>
<dbReference type="EMBL" id="FPBK01000010">
    <property type="protein sequence ID" value="SFU61865.1"/>
    <property type="molecule type" value="Genomic_DNA"/>
</dbReference>
<keyword evidence="4" id="KW-1133">Transmembrane helix</keyword>
<evidence type="ECO:0000256" key="7">
    <source>
        <dbReference type="ARBA" id="ARBA00023180"/>
    </source>
</evidence>
<dbReference type="Proteomes" id="UP000199138">
    <property type="component" value="Unassembled WGS sequence"/>
</dbReference>
<evidence type="ECO:0000256" key="5">
    <source>
        <dbReference type="ARBA" id="ARBA00023034"/>
    </source>
</evidence>
<evidence type="ECO:0000256" key="1">
    <source>
        <dbReference type="ARBA" id="ARBA00004323"/>
    </source>
</evidence>
<keyword evidence="9" id="KW-1185">Reference proteome</keyword>
<evidence type="ECO:0000256" key="3">
    <source>
        <dbReference type="ARBA" id="ARBA00022692"/>
    </source>
</evidence>
<name>A0A1I7HMC3_9FLAO</name>
<dbReference type="GO" id="GO:0016051">
    <property type="term" value="P:carbohydrate biosynthetic process"/>
    <property type="evidence" value="ECO:0007669"/>
    <property type="project" value="InterPro"/>
</dbReference>
<dbReference type="PANTHER" id="PTHR12137">
    <property type="entry name" value="CARBOHYDRATE SULFOTRANSFERASE"/>
    <property type="match status" value="1"/>
</dbReference>
<sequence>MISHEHKCIFIHIPKCAGSSIFNYFIDRKTHDVSWKKPNYEVLYGWCPKRKIHLQHATAKQLIETELISEAHWKEYFKFTFVRNPWDRAYSDYLWIQKDTGAKGSFKDFILKQKGFKKVLMDNSEMSYRGDHTILQTDFFDNEGLCQMDFVGRFENLQTDFSRVINELDLEASFSQHEKRNVQRKMHYSEFYTGSKKRLVEEAYKEDITLLGYHFKDRKKGIQKIKKIL</sequence>
<dbReference type="GO" id="GO:0008146">
    <property type="term" value="F:sulfotransferase activity"/>
    <property type="evidence" value="ECO:0007669"/>
    <property type="project" value="InterPro"/>
</dbReference>
<dbReference type="InterPro" id="IPR027417">
    <property type="entry name" value="P-loop_NTPase"/>
</dbReference>
<protein>
    <submittedName>
        <fullName evidence="8">Sulfotransferase family protein</fullName>
    </submittedName>
</protein>
<keyword evidence="6" id="KW-0472">Membrane</keyword>
<evidence type="ECO:0000313" key="8">
    <source>
        <dbReference type="EMBL" id="SFU61865.1"/>
    </source>
</evidence>
<dbReference type="AlphaFoldDB" id="A0A1I7HMC3"/>
<dbReference type="RefSeq" id="WP_093025552.1">
    <property type="nucleotide sequence ID" value="NZ_FPBK01000010.1"/>
</dbReference>
<dbReference type="InterPro" id="IPR005331">
    <property type="entry name" value="Sulfotransferase"/>
</dbReference>
<accession>A0A1I7HMC3</accession>
<keyword evidence="2 8" id="KW-0808">Transferase</keyword>
<gene>
    <name evidence="8" type="ORF">SAMN05216480_11039</name>
</gene>
<proteinExistence type="predicted"/>
<dbReference type="PANTHER" id="PTHR12137:SF54">
    <property type="entry name" value="CARBOHYDRATE SULFOTRANSFERASE"/>
    <property type="match status" value="1"/>
</dbReference>